<evidence type="ECO:0000256" key="6">
    <source>
        <dbReference type="HAMAP-Rule" id="MF_01915"/>
    </source>
</evidence>
<dbReference type="Proteomes" id="UP000595095">
    <property type="component" value="Chromosome"/>
</dbReference>
<dbReference type="Gene3D" id="2.60.450.10">
    <property type="entry name" value="Lipopolysaccharide (LPS) transport protein A like domain"/>
    <property type="match status" value="1"/>
</dbReference>
<dbReference type="Pfam" id="PF06835">
    <property type="entry name" value="LptC"/>
    <property type="match status" value="1"/>
</dbReference>
<comment type="similarity">
    <text evidence="6">Belongs to the LptC family.</text>
</comment>
<dbReference type="InterPro" id="IPR052363">
    <property type="entry name" value="LPS_export_LptC"/>
</dbReference>
<evidence type="ECO:0000256" key="4">
    <source>
        <dbReference type="ARBA" id="ARBA00022989"/>
    </source>
</evidence>
<evidence type="ECO:0000313" key="7">
    <source>
        <dbReference type="EMBL" id="QPG07238.1"/>
    </source>
</evidence>
<dbReference type="PIRSF" id="PIRSF028513">
    <property type="entry name" value="LptC"/>
    <property type="match status" value="1"/>
</dbReference>
<dbReference type="AlphaFoldDB" id="A0A7S9E0D1"/>
<dbReference type="InterPro" id="IPR010664">
    <property type="entry name" value="LipoPS_assembly_LptC-rel"/>
</dbReference>
<dbReference type="HAMAP" id="MF_01915">
    <property type="entry name" value="LPS_assembly_LptC"/>
    <property type="match status" value="1"/>
</dbReference>
<dbReference type="KEGG" id="smaa:IT774_13730"/>
<dbReference type="NCBIfam" id="TIGR04409">
    <property type="entry name" value="LptC_YrbK"/>
    <property type="match status" value="1"/>
</dbReference>
<accession>A0A7S9E0D1</accession>
<dbReference type="EMBL" id="CP064795">
    <property type="protein sequence ID" value="QPG07238.1"/>
    <property type="molecule type" value="Genomic_DNA"/>
</dbReference>
<protein>
    <recommendedName>
        <fullName evidence="6">Lipopolysaccharide export system protein LptC</fullName>
    </recommendedName>
</protein>
<dbReference type="GO" id="GO:0043165">
    <property type="term" value="P:Gram-negative-bacterium-type cell outer membrane assembly"/>
    <property type="evidence" value="ECO:0007669"/>
    <property type="project" value="UniProtKB-UniRule"/>
</dbReference>
<dbReference type="PANTHER" id="PTHR37481">
    <property type="entry name" value="LIPOPOLYSACCHARIDE EXPORT SYSTEM PROTEIN LPTC"/>
    <property type="match status" value="1"/>
</dbReference>
<keyword evidence="2 6" id="KW-0997">Cell inner membrane</keyword>
<dbReference type="GO" id="GO:0015221">
    <property type="term" value="F:lipopolysaccharide transmembrane transporter activity"/>
    <property type="evidence" value="ECO:0007669"/>
    <property type="project" value="InterPro"/>
</dbReference>
<evidence type="ECO:0000256" key="2">
    <source>
        <dbReference type="ARBA" id="ARBA00022519"/>
    </source>
</evidence>
<dbReference type="PANTHER" id="PTHR37481:SF1">
    <property type="entry name" value="LIPOPOLYSACCHARIDE EXPORT SYSTEM PROTEIN LPTC"/>
    <property type="match status" value="1"/>
</dbReference>
<dbReference type="GO" id="GO:0005886">
    <property type="term" value="C:plasma membrane"/>
    <property type="evidence" value="ECO:0007669"/>
    <property type="project" value="UniProtKB-SubCell"/>
</dbReference>
<evidence type="ECO:0000256" key="3">
    <source>
        <dbReference type="ARBA" id="ARBA00022692"/>
    </source>
</evidence>
<proteinExistence type="inferred from homology"/>
<comment type="subcellular location">
    <subcellularLocation>
        <location evidence="6">Cell inner membrane</location>
        <topology evidence="6">Single-pass membrane protein</topology>
    </subcellularLocation>
</comment>
<dbReference type="GO" id="GO:0017089">
    <property type="term" value="F:glycolipid transfer activity"/>
    <property type="evidence" value="ECO:0007669"/>
    <property type="project" value="TreeGrafter"/>
</dbReference>
<comment type="function">
    <text evidence="6">Involved in the assembly of lipopolysaccharide (LPS). Required for the translocation of LPS from the inner membrane to the outer membrane. Facilitates the transfer of LPS from the inner membrane to the periplasmic protein LptA. Could be a docking site for LptA.</text>
</comment>
<gene>
    <name evidence="6 7" type="primary">lptC</name>
    <name evidence="7" type="ORF">IT774_13730</name>
</gene>
<keyword evidence="3 6" id="KW-0812">Transmembrane</keyword>
<keyword evidence="8" id="KW-1185">Reference proteome</keyword>
<name>A0A7S9E0D1_9ALTE</name>
<evidence type="ECO:0000256" key="5">
    <source>
        <dbReference type="ARBA" id="ARBA00023136"/>
    </source>
</evidence>
<comment type="subunit">
    <text evidence="6">Component of the lipopolysaccharide transport and assembly complex. Interacts with LptA and the LptBFG transporter complex.</text>
</comment>
<evidence type="ECO:0000256" key="1">
    <source>
        <dbReference type="ARBA" id="ARBA00022475"/>
    </source>
</evidence>
<dbReference type="InterPro" id="IPR026265">
    <property type="entry name" value="LptC"/>
</dbReference>
<keyword evidence="5 6" id="KW-0472">Membrane</keyword>
<organism evidence="7 8">
    <name type="scientific">Salinimonas marina</name>
    <dbReference type="NCBI Taxonomy" id="2785918"/>
    <lineage>
        <taxon>Bacteria</taxon>
        <taxon>Pseudomonadati</taxon>
        <taxon>Pseudomonadota</taxon>
        <taxon>Gammaproteobacteria</taxon>
        <taxon>Alteromonadales</taxon>
        <taxon>Alteromonadaceae</taxon>
        <taxon>Alteromonas/Salinimonas group</taxon>
        <taxon>Salinimonas</taxon>
    </lineage>
</organism>
<evidence type="ECO:0000313" key="8">
    <source>
        <dbReference type="Proteomes" id="UP000595095"/>
    </source>
</evidence>
<sequence length="175" mass="20010">MLVLLVYMPVWMSETDNTIGQTEEDVLKPAYTAKNITTTLYDDSGSLNHRVFAQTMEHYDQLGFVLFQKPEYTVYLNQGQTPWQVTANEGTLYNNNLIELESKVRVRNLQSNEFVRTIETDFIKINLDDKTLFSDQPVVIRGTEFVVNSNGIKGDLSSQQYELIDHVQTTFSPGS</sequence>
<dbReference type="GO" id="GO:0030288">
    <property type="term" value="C:outer membrane-bounded periplasmic space"/>
    <property type="evidence" value="ECO:0007669"/>
    <property type="project" value="TreeGrafter"/>
</dbReference>
<reference evidence="7 8" key="1">
    <citation type="submission" date="2020-11" db="EMBL/GenBank/DDBJ databases">
        <title>Complete genome sequence for Salinimonas sp. strain G2-b.</title>
        <authorList>
            <person name="Park S.-J."/>
        </authorList>
    </citation>
    <scope>NUCLEOTIDE SEQUENCE [LARGE SCALE GENOMIC DNA]</scope>
    <source>
        <strain evidence="7 8">G2-b</strain>
    </source>
</reference>
<keyword evidence="1 6" id="KW-1003">Cell membrane</keyword>
<keyword evidence="4 6" id="KW-1133">Transmembrane helix</keyword>